<dbReference type="EMBL" id="VXAI01000363">
    <property type="protein sequence ID" value="NXJ69699.1"/>
    <property type="molecule type" value="Genomic_DNA"/>
</dbReference>
<keyword evidence="8 13" id="KW-0238">DNA-binding</keyword>
<dbReference type="Gene3D" id="1.10.532.10">
    <property type="entry name" value="STAT transcription factor, N-terminal domain"/>
    <property type="match status" value="1"/>
</dbReference>
<keyword evidence="6 12" id="KW-0727">SH2 domain</keyword>
<feature type="region of interest" description="Disordered" evidence="14">
    <location>
        <begin position="148"/>
        <end position="171"/>
    </location>
</feature>
<feature type="non-terminal residue" evidence="16">
    <location>
        <position position="776"/>
    </location>
</feature>
<dbReference type="InterPro" id="IPR012345">
    <property type="entry name" value="STAT_TF_DNA-bd_N"/>
</dbReference>
<dbReference type="Gene3D" id="2.60.40.630">
    <property type="entry name" value="STAT transcription factor, DNA-binding domain"/>
    <property type="match status" value="1"/>
</dbReference>
<name>A0A7L0DIP0_9CHAR</name>
<evidence type="ECO:0000256" key="12">
    <source>
        <dbReference type="PROSITE-ProRule" id="PRU00191"/>
    </source>
</evidence>
<dbReference type="SMART" id="SM00252">
    <property type="entry name" value="SH2"/>
    <property type="match status" value="1"/>
</dbReference>
<reference evidence="16 17" key="1">
    <citation type="submission" date="2019-09" db="EMBL/GenBank/DDBJ databases">
        <title>Bird 10,000 Genomes (B10K) Project - Family phase.</title>
        <authorList>
            <person name="Zhang G."/>
        </authorList>
    </citation>
    <scope>NUCLEOTIDE SEQUENCE [LARGE SCALE GENOMIC DNA]</scope>
    <source>
        <strain evidence="16">B10K-DU-006-20</strain>
        <tissue evidence="16">Mixed tissue sample</tissue>
    </source>
</reference>
<dbReference type="Pfam" id="PF21354">
    <property type="entry name" value="STAT_linker"/>
    <property type="match status" value="1"/>
</dbReference>
<evidence type="ECO:0000256" key="7">
    <source>
        <dbReference type="ARBA" id="ARBA00023015"/>
    </source>
</evidence>
<keyword evidence="9 13" id="KW-0010">Activator</keyword>
<accession>A0A7L0DIP0</accession>
<dbReference type="GO" id="GO:0005737">
    <property type="term" value="C:cytoplasm"/>
    <property type="evidence" value="ECO:0007669"/>
    <property type="project" value="UniProtKB-SubCell"/>
</dbReference>
<evidence type="ECO:0000256" key="14">
    <source>
        <dbReference type="SAM" id="MobiDB-lite"/>
    </source>
</evidence>
<feature type="compositionally biased region" description="Acidic residues" evidence="14">
    <location>
        <begin position="740"/>
        <end position="752"/>
    </location>
</feature>
<dbReference type="SUPFAM" id="SSF48092">
    <property type="entry name" value="Transcription factor STAT-4 N-domain"/>
    <property type="match status" value="1"/>
</dbReference>
<evidence type="ECO:0000256" key="8">
    <source>
        <dbReference type="ARBA" id="ARBA00023125"/>
    </source>
</evidence>
<dbReference type="SUPFAM" id="SSF49417">
    <property type="entry name" value="p53-like transcription factors"/>
    <property type="match status" value="1"/>
</dbReference>
<keyword evidence="11 13" id="KW-0539">Nucleus</keyword>
<organism evidence="16 17">
    <name type="scientific">Rostratula benghalensis</name>
    <name type="common">greater painted-snipe</name>
    <dbReference type="NCBI Taxonomy" id="118793"/>
    <lineage>
        <taxon>Eukaryota</taxon>
        <taxon>Metazoa</taxon>
        <taxon>Chordata</taxon>
        <taxon>Craniata</taxon>
        <taxon>Vertebrata</taxon>
        <taxon>Euteleostomi</taxon>
        <taxon>Archelosauria</taxon>
        <taxon>Archosauria</taxon>
        <taxon>Dinosauria</taxon>
        <taxon>Saurischia</taxon>
        <taxon>Theropoda</taxon>
        <taxon>Coelurosauria</taxon>
        <taxon>Aves</taxon>
        <taxon>Neognathae</taxon>
        <taxon>Neoaves</taxon>
        <taxon>Charadriiformes</taxon>
        <taxon>Rostratulidae</taxon>
        <taxon>Rostratula</taxon>
    </lineage>
</organism>
<dbReference type="FunFam" id="2.60.40.630:FF:000002">
    <property type="entry name" value="Signal transducer and activator of transcription"/>
    <property type="match status" value="1"/>
</dbReference>
<evidence type="ECO:0000256" key="4">
    <source>
        <dbReference type="ARBA" id="ARBA00022490"/>
    </source>
</evidence>
<dbReference type="FunFam" id="1.20.1050.20:FF:000009">
    <property type="entry name" value="Signal transducer and activator of transcription 5"/>
    <property type="match status" value="1"/>
</dbReference>
<dbReference type="GO" id="GO:0003700">
    <property type="term" value="F:DNA-binding transcription factor activity"/>
    <property type="evidence" value="ECO:0007669"/>
    <property type="project" value="InterPro"/>
</dbReference>
<feature type="domain" description="SH2" evidence="15">
    <location>
        <begin position="578"/>
        <end position="656"/>
    </location>
</feature>
<evidence type="ECO:0000256" key="2">
    <source>
        <dbReference type="ARBA" id="ARBA00004496"/>
    </source>
</evidence>
<dbReference type="AlphaFoldDB" id="A0A7L0DIP0"/>
<dbReference type="Gene3D" id="3.30.505.10">
    <property type="entry name" value="SH2 domain"/>
    <property type="match status" value="1"/>
</dbReference>
<proteinExistence type="inferred from homology"/>
<dbReference type="Proteomes" id="UP000545435">
    <property type="component" value="Unassembled WGS sequence"/>
</dbReference>
<dbReference type="SMART" id="SM00964">
    <property type="entry name" value="STAT_int"/>
    <property type="match status" value="1"/>
</dbReference>
<comment type="caution">
    <text evidence="16">The sequence shown here is derived from an EMBL/GenBank/DDBJ whole genome shotgun (WGS) entry which is preliminary data.</text>
</comment>
<keyword evidence="5 13" id="KW-0597">Phosphoprotein</keyword>
<gene>
    <name evidence="16" type="primary">Stat5b</name>
    <name evidence="16" type="ORF">ROSBEN_R07947</name>
</gene>
<keyword evidence="4 13" id="KW-0963">Cytoplasm</keyword>
<evidence type="ECO:0000256" key="11">
    <source>
        <dbReference type="ARBA" id="ARBA00023242"/>
    </source>
</evidence>
<dbReference type="InterPro" id="IPR013799">
    <property type="entry name" value="STAT_TF_prot_interaction"/>
</dbReference>
<dbReference type="GO" id="GO:0005634">
    <property type="term" value="C:nucleus"/>
    <property type="evidence" value="ECO:0007669"/>
    <property type="project" value="UniProtKB-SubCell"/>
</dbReference>
<dbReference type="Pfam" id="PF01017">
    <property type="entry name" value="STAT_alpha"/>
    <property type="match status" value="1"/>
</dbReference>
<dbReference type="InterPro" id="IPR008967">
    <property type="entry name" value="p53-like_TF_DNA-bd_sf"/>
</dbReference>
<protein>
    <recommendedName>
        <fullName evidence="13">Signal transducer and activator of transcription</fullName>
    </recommendedName>
</protein>
<dbReference type="Gene3D" id="1.10.238.10">
    <property type="entry name" value="EF-hand"/>
    <property type="match status" value="1"/>
</dbReference>
<dbReference type="Gene3D" id="1.20.1050.20">
    <property type="entry name" value="STAT transcription factor, all-alpha domain"/>
    <property type="match status" value="1"/>
</dbReference>
<dbReference type="InterPro" id="IPR013800">
    <property type="entry name" value="STAT_TF_alpha"/>
</dbReference>
<dbReference type="InterPro" id="IPR036860">
    <property type="entry name" value="SH2_dom_sf"/>
</dbReference>
<comment type="similarity">
    <text evidence="3 13">Belongs to the transcription factor STAT family.</text>
</comment>
<sequence length="776" mass="87227">DSIDLDNPQENVKATQLLEGLIQELQKKADHQVGEDGFLLKIKLGHYATQLQPALSPQNTYDRCPMELVRCIRHILYHEQRLVREANNSPSPAGSLVDAMSQKHLQIPPPFEELRLITQDSENELKKLQQTQEYFIIQYQENMRLQAPPGSSGGAGALAGSTLPNAAPHPPAQFSQLSQLGPQERLPPETTLQQKKASLEAWLHRAPPTLQQYRVDPPPKHQKTLQLLRKQQTTILPPQLIQWKRRQQLAGNGGPPPPTLDVLQTWCEKLAEIIWQNRQQIRRAEHLCQQLPIPGPVEEMLSELNGTITDIISALVTSTFIIEKQPPQVLKTQTPPAATVRLLVGGKLNVHMNPPQVKATIISEQQAKALLKNESTRNSGEILNNCCVMEYHQAPPTLSAHFRNMSLKRIKRSDRRGAESVTEEKFTILFESQFSVGGNELVFQVKTLSLPVVVIVHGSQDNNATPPVLWDNAFAEPRCPPRVPFAVPDKVQWPQLCEALNMKFKAEVQSSRGLTKENLVFLAQKLFNSTSSHLEDYSSTTVSWSQFNRENLPGRNYTFWQWFDGVMEVLKKHLTPPWNDGAILGFVNKQQPPHLLINKPDGTFLLRFSDSPPGGITIAWKFDSSERMFWNLMPFTTRDFSIRSLADRLGDPPYLIYVFPDRPKDEVFSKSPPPVLCESTPAKAVDGYVKPQIKQVVPEFVNASGDSAPGGATYMDQAPSPAVCSQPHYNMYAQNPDPPLDTEGDFDLDDTIDVARPPPELLRRPMDSQWIPHAQS</sequence>
<evidence type="ECO:0000256" key="13">
    <source>
        <dbReference type="RuleBase" id="RU046415"/>
    </source>
</evidence>
<dbReference type="FunFam" id="1.10.238.10:FF:000029">
    <property type="entry name" value="Signal transducer and transcription activator 6"/>
    <property type="match status" value="1"/>
</dbReference>
<dbReference type="GO" id="GO:0007166">
    <property type="term" value="P:cell surface receptor signaling pathway"/>
    <property type="evidence" value="ECO:0007669"/>
    <property type="project" value="UniProtKB-ARBA"/>
</dbReference>
<evidence type="ECO:0000313" key="17">
    <source>
        <dbReference type="Proteomes" id="UP000545435"/>
    </source>
</evidence>
<dbReference type="GO" id="GO:0003677">
    <property type="term" value="F:DNA binding"/>
    <property type="evidence" value="ECO:0007669"/>
    <property type="project" value="UniProtKB-KW"/>
</dbReference>
<dbReference type="PROSITE" id="PS50001">
    <property type="entry name" value="SH2"/>
    <property type="match status" value="1"/>
</dbReference>
<evidence type="ECO:0000256" key="1">
    <source>
        <dbReference type="ARBA" id="ARBA00004123"/>
    </source>
</evidence>
<keyword evidence="7 13" id="KW-0805">Transcription regulation</keyword>
<evidence type="ECO:0000256" key="5">
    <source>
        <dbReference type="ARBA" id="ARBA00022553"/>
    </source>
</evidence>
<evidence type="ECO:0000256" key="3">
    <source>
        <dbReference type="ARBA" id="ARBA00005586"/>
    </source>
</evidence>
<dbReference type="InterPro" id="IPR048988">
    <property type="entry name" value="STAT_linker"/>
</dbReference>
<dbReference type="InterPro" id="IPR000980">
    <property type="entry name" value="SH2"/>
</dbReference>
<dbReference type="Pfam" id="PF00017">
    <property type="entry name" value="SH2"/>
    <property type="match status" value="1"/>
</dbReference>
<dbReference type="FunFam" id="3.30.505.10:FF:000025">
    <property type="entry name" value="Signal transducer and activator of transcription"/>
    <property type="match status" value="1"/>
</dbReference>
<dbReference type="SUPFAM" id="SSF55550">
    <property type="entry name" value="SH2 domain"/>
    <property type="match status" value="1"/>
</dbReference>
<evidence type="ECO:0000259" key="15">
    <source>
        <dbReference type="PROSITE" id="PS50001"/>
    </source>
</evidence>
<dbReference type="Pfam" id="PF02865">
    <property type="entry name" value="STAT_int"/>
    <property type="match status" value="1"/>
</dbReference>
<evidence type="ECO:0000256" key="6">
    <source>
        <dbReference type="ARBA" id="ARBA00022999"/>
    </source>
</evidence>
<dbReference type="InterPro" id="IPR036535">
    <property type="entry name" value="STAT_N_sf"/>
</dbReference>
<feature type="region of interest" description="Disordered" evidence="14">
    <location>
        <begin position="733"/>
        <end position="776"/>
    </location>
</feature>
<dbReference type="SUPFAM" id="SSF47655">
    <property type="entry name" value="STAT"/>
    <property type="match status" value="1"/>
</dbReference>
<dbReference type="Pfam" id="PF02864">
    <property type="entry name" value="STAT_bind"/>
    <property type="match status" value="1"/>
</dbReference>
<dbReference type="PANTHER" id="PTHR11801">
    <property type="entry name" value="SIGNAL TRANSDUCER AND ACTIVATOR OF TRANSCRIPTION"/>
    <property type="match status" value="1"/>
</dbReference>
<dbReference type="InterPro" id="IPR015988">
    <property type="entry name" value="STAT_TF_CC"/>
</dbReference>
<dbReference type="InterPro" id="IPR001217">
    <property type="entry name" value="STAT"/>
</dbReference>
<comment type="subcellular location">
    <subcellularLocation>
        <location evidence="2 13">Cytoplasm</location>
    </subcellularLocation>
    <subcellularLocation>
        <location evidence="1 13">Nucleus</location>
    </subcellularLocation>
</comment>
<dbReference type="InterPro" id="IPR046994">
    <property type="entry name" value="STAT5_CC"/>
</dbReference>
<keyword evidence="17" id="KW-1185">Reference proteome</keyword>
<evidence type="ECO:0000313" key="16">
    <source>
        <dbReference type="EMBL" id="NXJ69699.1"/>
    </source>
</evidence>
<dbReference type="CDD" id="cd16855">
    <property type="entry name" value="STAT5_CCD"/>
    <property type="match status" value="1"/>
</dbReference>
<evidence type="ECO:0000256" key="10">
    <source>
        <dbReference type="ARBA" id="ARBA00023163"/>
    </source>
</evidence>
<keyword evidence="10 13" id="KW-0804">Transcription</keyword>
<feature type="non-terminal residue" evidence="16">
    <location>
        <position position="1"/>
    </location>
</feature>
<dbReference type="InterPro" id="IPR013801">
    <property type="entry name" value="STAT_TF_DNA-bd"/>
</dbReference>
<evidence type="ECO:0000256" key="9">
    <source>
        <dbReference type="ARBA" id="ARBA00023159"/>
    </source>
</evidence>